<keyword evidence="3" id="KW-1185">Reference proteome</keyword>
<dbReference type="Proteomes" id="UP001226867">
    <property type="component" value="Unassembled WGS sequence"/>
</dbReference>
<gene>
    <name evidence="2" type="ORF">J2W36_004713</name>
</gene>
<name>A0ABT9SDJ7_9BURK</name>
<sequence length="169" mass="18530">MKKYSRAAVFAIAVVKAIYPIEALAIDSSSAAAMSSAETEVQRKASTLRGILASQGLDDIVWWDEKYAVKFGKIRDAADTFYRWSAIQILDIAISNDGVTEPVPADVIAQIRGYFNQNGFTNRVYGRVQTYTGRSDALGSVGILKLAVDKFIASRIWPSDPLKILPILV</sequence>
<feature type="chain" id="PRO_5045173566" evidence="1">
    <location>
        <begin position="26"/>
        <end position="169"/>
    </location>
</feature>
<accession>A0ABT9SDJ7</accession>
<reference evidence="2 3" key="1">
    <citation type="submission" date="2023-07" db="EMBL/GenBank/DDBJ databases">
        <title>Sorghum-associated microbial communities from plants grown in Nebraska, USA.</title>
        <authorList>
            <person name="Schachtman D."/>
        </authorList>
    </citation>
    <scope>NUCLEOTIDE SEQUENCE [LARGE SCALE GENOMIC DNA]</scope>
    <source>
        <strain evidence="2 3">DS1607</strain>
    </source>
</reference>
<comment type="caution">
    <text evidence="2">The sequence shown here is derived from an EMBL/GenBank/DDBJ whole genome shotgun (WGS) entry which is preliminary data.</text>
</comment>
<evidence type="ECO:0000313" key="2">
    <source>
        <dbReference type="EMBL" id="MDP9902436.1"/>
    </source>
</evidence>
<keyword evidence="1" id="KW-0732">Signal</keyword>
<dbReference type="RefSeq" id="WP_307692180.1">
    <property type="nucleotide sequence ID" value="NZ_JAUSRO010000018.1"/>
</dbReference>
<evidence type="ECO:0000313" key="3">
    <source>
        <dbReference type="Proteomes" id="UP001226867"/>
    </source>
</evidence>
<dbReference type="EMBL" id="JAUSRO010000018">
    <property type="protein sequence ID" value="MDP9902436.1"/>
    <property type="molecule type" value="Genomic_DNA"/>
</dbReference>
<proteinExistence type="predicted"/>
<organism evidence="2 3">
    <name type="scientific">Variovorax ginsengisoli</name>
    <dbReference type="NCBI Taxonomy" id="363844"/>
    <lineage>
        <taxon>Bacteria</taxon>
        <taxon>Pseudomonadati</taxon>
        <taxon>Pseudomonadota</taxon>
        <taxon>Betaproteobacteria</taxon>
        <taxon>Burkholderiales</taxon>
        <taxon>Comamonadaceae</taxon>
        <taxon>Variovorax</taxon>
    </lineage>
</organism>
<feature type="signal peptide" evidence="1">
    <location>
        <begin position="1"/>
        <end position="25"/>
    </location>
</feature>
<evidence type="ECO:0000256" key="1">
    <source>
        <dbReference type="SAM" id="SignalP"/>
    </source>
</evidence>
<protein>
    <submittedName>
        <fullName evidence="2">Uncharacterized protein</fullName>
    </submittedName>
</protein>